<sequence length="212" mass="22740">MVELIKFMVNQKQMILDATLQHIFISVLSVVIGALIAIPLGIWLTRKKRIAKPVMAAVGIIQTIPSLVLFGLAMPLLGIGIQTGLIVMVLYSILPILRNTYTGIQEVEQKYVEASRGMGMSNFQILTNVELPLALPVIIAGIRISTVYIISWATIAALINAGGLGDLIFTGLQTYNYNMILSGAIPACILAVLMGAVIGGLQKAVTPKGLRN</sequence>
<feature type="transmembrane region" description="Helical" evidence="6">
    <location>
        <begin position="54"/>
        <end position="73"/>
    </location>
</feature>
<gene>
    <name evidence="8" type="ORF">DFR58_101201</name>
</gene>
<dbReference type="PANTHER" id="PTHR30177">
    <property type="entry name" value="GLYCINE BETAINE/L-PROLINE TRANSPORT SYSTEM PERMEASE PROTEIN PROW"/>
    <property type="match status" value="1"/>
</dbReference>
<keyword evidence="5 6" id="KW-0472">Membrane</keyword>
<organism evidence="8 9">
    <name type="scientific">Anaerobacterium chartisolvens</name>
    <dbReference type="NCBI Taxonomy" id="1297424"/>
    <lineage>
        <taxon>Bacteria</taxon>
        <taxon>Bacillati</taxon>
        <taxon>Bacillota</taxon>
        <taxon>Clostridia</taxon>
        <taxon>Eubacteriales</taxon>
        <taxon>Oscillospiraceae</taxon>
        <taxon>Anaerobacterium</taxon>
    </lineage>
</organism>
<evidence type="ECO:0000256" key="4">
    <source>
        <dbReference type="ARBA" id="ARBA00022989"/>
    </source>
</evidence>
<dbReference type="PROSITE" id="PS50928">
    <property type="entry name" value="ABC_TM1"/>
    <property type="match status" value="1"/>
</dbReference>
<evidence type="ECO:0000256" key="1">
    <source>
        <dbReference type="ARBA" id="ARBA00004141"/>
    </source>
</evidence>
<feature type="transmembrane region" description="Helical" evidence="6">
    <location>
        <begin position="133"/>
        <end position="159"/>
    </location>
</feature>
<keyword evidence="4 6" id="KW-1133">Transmembrane helix</keyword>
<evidence type="ECO:0000259" key="7">
    <source>
        <dbReference type="PROSITE" id="PS50928"/>
    </source>
</evidence>
<dbReference type="InterPro" id="IPR000515">
    <property type="entry name" value="MetI-like"/>
</dbReference>
<dbReference type="RefSeq" id="WP_170137982.1">
    <property type="nucleotide sequence ID" value="NZ_QPJT01000001.1"/>
</dbReference>
<name>A0A369BKK0_9FIRM</name>
<evidence type="ECO:0000256" key="5">
    <source>
        <dbReference type="ARBA" id="ARBA00023136"/>
    </source>
</evidence>
<dbReference type="Gene3D" id="1.10.3720.10">
    <property type="entry name" value="MetI-like"/>
    <property type="match status" value="1"/>
</dbReference>
<comment type="subcellular location">
    <subcellularLocation>
        <location evidence="6">Cell membrane</location>
        <topology evidence="6">Multi-pass membrane protein</topology>
    </subcellularLocation>
    <subcellularLocation>
        <location evidence="1">Membrane</location>
        <topology evidence="1">Multi-pass membrane protein</topology>
    </subcellularLocation>
</comment>
<dbReference type="FunFam" id="1.10.3720.10:FF:000001">
    <property type="entry name" value="Glycine betaine ABC transporter, permease"/>
    <property type="match status" value="1"/>
</dbReference>
<evidence type="ECO:0000256" key="3">
    <source>
        <dbReference type="ARBA" id="ARBA00022692"/>
    </source>
</evidence>
<dbReference type="GO" id="GO:0055085">
    <property type="term" value="P:transmembrane transport"/>
    <property type="evidence" value="ECO:0007669"/>
    <property type="project" value="InterPro"/>
</dbReference>
<dbReference type="SUPFAM" id="SSF161098">
    <property type="entry name" value="MetI-like"/>
    <property type="match status" value="1"/>
</dbReference>
<dbReference type="EMBL" id="QPJT01000001">
    <property type="protein sequence ID" value="RCX20997.1"/>
    <property type="molecule type" value="Genomic_DNA"/>
</dbReference>
<dbReference type="PANTHER" id="PTHR30177:SF28">
    <property type="entry name" value="CHOLINE TRANSPORT SYSTEM PERMEASE PROTEIN OPUBB"/>
    <property type="match status" value="1"/>
</dbReference>
<dbReference type="Pfam" id="PF00528">
    <property type="entry name" value="BPD_transp_1"/>
    <property type="match status" value="1"/>
</dbReference>
<dbReference type="InterPro" id="IPR051204">
    <property type="entry name" value="ABC_transp_perm/SBD"/>
</dbReference>
<dbReference type="Proteomes" id="UP000253034">
    <property type="component" value="Unassembled WGS sequence"/>
</dbReference>
<dbReference type="InterPro" id="IPR035906">
    <property type="entry name" value="MetI-like_sf"/>
</dbReference>
<dbReference type="GO" id="GO:0031460">
    <property type="term" value="P:glycine betaine transport"/>
    <property type="evidence" value="ECO:0007669"/>
    <property type="project" value="TreeGrafter"/>
</dbReference>
<dbReference type="GO" id="GO:0005886">
    <property type="term" value="C:plasma membrane"/>
    <property type="evidence" value="ECO:0007669"/>
    <property type="project" value="UniProtKB-SubCell"/>
</dbReference>
<keyword evidence="2 6" id="KW-0813">Transport</keyword>
<feature type="domain" description="ABC transmembrane type-1" evidence="7">
    <location>
        <begin position="19"/>
        <end position="198"/>
    </location>
</feature>
<feature type="transmembrane region" description="Helical" evidence="6">
    <location>
        <begin position="79"/>
        <end position="97"/>
    </location>
</feature>
<evidence type="ECO:0000313" key="9">
    <source>
        <dbReference type="Proteomes" id="UP000253034"/>
    </source>
</evidence>
<dbReference type="CDD" id="cd06261">
    <property type="entry name" value="TM_PBP2"/>
    <property type="match status" value="1"/>
</dbReference>
<protein>
    <submittedName>
        <fullName evidence="8">Osmoprotectant transport system permease protein</fullName>
    </submittedName>
</protein>
<reference evidence="8 9" key="1">
    <citation type="submission" date="2018-07" db="EMBL/GenBank/DDBJ databases">
        <title>Genomic Encyclopedia of Type Strains, Phase IV (KMG-IV): sequencing the most valuable type-strain genomes for metagenomic binning, comparative biology and taxonomic classification.</title>
        <authorList>
            <person name="Goeker M."/>
        </authorList>
    </citation>
    <scope>NUCLEOTIDE SEQUENCE [LARGE SCALE GENOMIC DNA]</scope>
    <source>
        <strain evidence="8 9">DSM 27016</strain>
    </source>
</reference>
<feature type="transmembrane region" description="Helical" evidence="6">
    <location>
        <begin position="20"/>
        <end position="42"/>
    </location>
</feature>
<proteinExistence type="inferred from homology"/>
<keyword evidence="9" id="KW-1185">Reference proteome</keyword>
<comment type="caution">
    <text evidence="8">The sequence shown here is derived from an EMBL/GenBank/DDBJ whole genome shotgun (WGS) entry which is preliminary data.</text>
</comment>
<dbReference type="AlphaFoldDB" id="A0A369BKK0"/>
<evidence type="ECO:0000313" key="8">
    <source>
        <dbReference type="EMBL" id="RCX20997.1"/>
    </source>
</evidence>
<feature type="transmembrane region" description="Helical" evidence="6">
    <location>
        <begin position="179"/>
        <end position="201"/>
    </location>
</feature>
<evidence type="ECO:0000256" key="6">
    <source>
        <dbReference type="RuleBase" id="RU363032"/>
    </source>
</evidence>
<keyword evidence="3 6" id="KW-0812">Transmembrane</keyword>
<comment type="similarity">
    <text evidence="6">Belongs to the binding-protein-dependent transport system permease family.</text>
</comment>
<evidence type="ECO:0000256" key="2">
    <source>
        <dbReference type="ARBA" id="ARBA00022448"/>
    </source>
</evidence>
<accession>A0A369BKK0</accession>